<dbReference type="HAMAP" id="MF_00230">
    <property type="entry name" value="CobT"/>
    <property type="match status" value="1"/>
</dbReference>
<dbReference type="EC" id="2.4.2.21" evidence="3 10"/>
<name>A0A212LAC7_9BACT</name>
<comment type="similarity">
    <text evidence="2 10">Belongs to the CobT family.</text>
</comment>
<dbReference type="InterPro" id="IPR017846">
    <property type="entry name" value="Nict_dMeBzImd_PRibTrfase_bact"/>
</dbReference>
<dbReference type="CDD" id="cd02439">
    <property type="entry name" value="DMB-PRT_CobT"/>
    <property type="match status" value="1"/>
</dbReference>
<dbReference type="InterPro" id="IPR036087">
    <property type="entry name" value="Nict_dMeBzImd_PRibTrfase_sf"/>
</dbReference>
<dbReference type="EMBL" id="FMJC01000002">
    <property type="protein sequence ID" value="SCM74450.1"/>
    <property type="molecule type" value="Genomic_DNA"/>
</dbReference>
<evidence type="ECO:0000313" key="11">
    <source>
        <dbReference type="EMBL" id="SCM74450.1"/>
    </source>
</evidence>
<evidence type="ECO:0000256" key="6">
    <source>
        <dbReference type="ARBA" id="ARBA00022676"/>
    </source>
</evidence>
<dbReference type="NCBIfam" id="NF000996">
    <property type="entry name" value="PRK00105.1"/>
    <property type="match status" value="1"/>
</dbReference>
<evidence type="ECO:0000256" key="3">
    <source>
        <dbReference type="ARBA" id="ARBA00011991"/>
    </source>
</evidence>
<dbReference type="InterPro" id="IPR003200">
    <property type="entry name" value="Nict_dMeBzImd_PRibTrfase"/>
</dbReference>
<sequence>MNDTTSQLFSSPPALERIFPDLHIEPLRQQDLDAAQAHLDDLTKPRGSLGRLEDLARRLYAMRRGQLPLRVHPALMLTVAGDHGVAAQGVSPFPQAVTRQMVQNFFGGGAAINVLCRSMGMELRVVDAGCAGGPFAPNPMLLDCRLGDGTADMTLGPAMSVETCLKGLRAGVKLAHDAADKGYQCLGVGEMGIANSTSGTALYCALLHLEPEVMAGPGAGADAAMVQHKAKIVRKALDVNGKAVRSGDPVEILAALGGHEIVVMSGIMLGAASRRLPVLVDGFICSAAYVAALHICPVLAEYAVLSHASAEQGHGRALARLEEAAPEHRPLLHLDMRLGEGTGGAVAYGLLRCAADIYNDMATFSAAGVAEQTC</sequence>
<dbReference type="PANTHER" id="PTHR43463:SF1">
    <property type="entry name" value="NICOTINATE-NUCLEOTIDE--DIMETHYLBENZIMIDAZOLE PHOSPHORIBOSYLTRANSFERASE"/>
    <property type="match status" value="1"/>
</dbReference>
<dbReference type="PANTHER" id="PTHR43463">
    <property type="entry name" value="NICOTINATE-NUCLEOTIDE--DIMETHYLBENZIMIDAZOLE PHOSPHORIBOSYLTRANSFERASE"/>
    <property type="match status" value="1"/>
</dbReference>
<gene>
    <name evidence="10 11" type="primary">cobT</name>
    <name evidence="11" type="ORF">KL86DES1_21948</name>
</gene>
<dbReference type="InterPro" id="IPR023195">
    <property type="entry name" value="Nict_dMeBzImd_PRibTrfase_N"/>
</dbReference>
<evidence type="ECO:0000256" key="7">
    <source>
        <dbReference type="ARBA" id="ARBA00022679"/>
    </source>
</evidence>
<dbReference type="SUPFAM" id="SSF52733">
    <property type="entry name" value="Nicotinate mononucleotide:5,6-dimethylbenzimidazole phosphoribosyltransferase (CobT)"/>
    <property type="match status" value="1"/>
</dbReference>
<comment type="function">
    <text evidence="10">Catalyzes the synthesis of alpha-ribazole-5'-phosphate from nicotinate mononucleotide (NAMN) and 5,6-dimethylbenzimidazole (DMB).</text>
</comment>
<dbReference type="RefSeq" id="WP_179981167.1">
    <property type="nucleotide sequence ID" value="NZ_LT608333.1"/>
</dbReference>
<organism evidence="11">
    <name type="scientific">uncultured Desulfovibrio sp</name>
    <dbReference type="NCBI Taxonomy" id="167968"/>
    <lineage>
        <taxon>Bacteria</taxon>
        <taxon>Pseudomonadati</taxon>
        <taxon>Thermodesulfobacteriota</taxon>
        <taxon>Desulfovibrionia</taxon>
        <taxon>Desulfovibrionales</taxon>
        <taxon>Desulfovibrionaceae</taxon>
        <taxon>Desulfovibrio</taxon>
        <taxon>environmental samples</taxon>
    </lineage>
</organism>
<evidence type="ECO:0000256" key="9">
    <source>
        <dbReference type="ARBA" id="ARBA00047340"/>
    </source>
</evidence>
<evidence type="ECO:0000256" key="8">
    <source>
        <dbReference type="ARBA" id="ARBA00030686"/>
    </source>
</evidence>
<comment type="pathway">
    <text evidence="1 10">Nucleoside biosynthesis; alpha-ribazole biosynthesis; alpha-ribazole from 5,6-dimethylbenzimidazole: step 1/2.</text>
</comment>
<dbReference type="Gene3D" id="3.40.50.10210">
    <property type="match status" value="1"/>
</dbReference>
<dbReference type="NCBIfam" id="TIGR03160">
    <property type="entry name" value="cobT_DBIPRT"/>
    <property type="match status" value="1"/>
</dbReference>
<dbReference type="Gene3D" id="1.10.1610.10">
    <property type="match status" value="1"/>
</dbReference>
<evidence type="ECO:0000256" key="10">
    <source>
        <dbReference type="HAMAP-Rule" id="MF_00230"/>
    </source>
</evidence>
<dbReference type="GO" id="GO:0008939">
    <property type="term" value="F:nicotinate-nucleotide-dimethylbenzimidazole phosphoribosyltransferase activity"/>
    <property type="evidence" value="ECO:0007669"/>
    <property type="project" value="UniProtKB-UniRule"/>
</dbReference>
<dbReference type="FunFam" id="3.40.50.10210:FF:000001">
    <property type="entry name" value="Nicotinate-nucleotide--dimethylbenzimidazole phosphoribosyltransferase"/>
    <property type="match status" value="1"/>
</dbReference>
<evidence type="ECO:0000256" key="1">
    <source>
        <dbReference type="ARBA" id="ARBA00005049"/>
    </source>
</evidence>
<reference evidence="11" key="1">
    <citation type="submission" date="2016-08" db="EMBL/GenBank/DDBJ databases">
        <authorList>
            <person name="Seilhamer J.J."/>
        </authorList>
    </citation>
    <scope>NUCLEOTIDE SEQUENCE</scope>
    <source>
        <strain evidence="11">86-1</strain>
    </source>
</reference>
<evidence type="ECO:0000256" key="5">
    <source>
        <dbReference type="ARBA" id="ARBA00022573"/>
    </source>
</evidence>
<accession>A0A212LAC7</accession>
<dbReference type="UniPathway" id="UPA00061">
    <property type="reaction ID" value="UER00516"/>
</dbReference>
<comment type="catalytic activity">
    <reaction evidence="9 10">
        <text>5,6-dimethylbenzimidazole + nicotinate beta-D-ribonucleotide = alpha-ribazole 5'-phosphate + nicotinate + H(+)</text>
        <dbReference type="Rhea" id="RHEA:11196"/>
        <dbReference type="ChEBI" id="CHEBI:15378"/>
        <dbReference type="ChEBI" id="CHEBI:15890"/>
        <dbReference type="ChEBI" id="CHEBI:32544"/>
        <dbReference type="ChEBI" id="CHEBI:57502"/>
        <dbReference type="ChEBI" id="CHEBI:57918"/>
        <dbReference type="EC" id="2.4.2.21"/>
    </reaction>
</comment>
<keyword evidence="6 10" id="KW-0328">Glycosyltransferase</keyword>
<dbReference type="GO" id="GO:0009236">
    <property type="term" value="P:cobalamin biosynthetic process"/>
    <property type="evidence" value="ECO:0007669"/>
    <property type="project" value="UniProtKB-UniRule"/>
</dbReference>
<keyword evidence="5 10" id="KW-0169">Cobalamin biosynthesis</keyword>
<proteinExistence type="inferred from homology"/>
<protein>
    <recommendedName>
        <fullName evidence="4 10">Nicotinate-nucleotide--dimethylbenzimidazole phosphoribosyltransferase</fullName>
        <shortName evidence="10">NN:DBI PRT</shortName>
        <ecNumber evidence="3 10">2.4.2.21</ecNumber>
    </recommendedName>
    <alternativeName>
        <fullName evidence="8 10">N(1)-alpha-phosphoribosyltransferase</fullName>
    </alternativeName>
</protein>
<dbReference type="AlphaFoldDB" id="A0A212LAC7"/>
<evidence type="ECO:0000256" key="4">
    <source>
        <dbReference type="ARBA" id="ARBA00015486"/>
    </source>
</evidence>
<keyword evidence="7 10" id="KW-0808">Transferase</keyword>
<evidence type="ECO:0000256" key="2">
    <source>
        <dbReference type="ARBA" id="ARBA00007110"/>
    </source>
</evidence>
<dbReference type="Pfam" id="PF02277">
    <property type="entry name" value="DBI_PRT"/>
    <property type="match status" value="1"/>
</dbReference>
<feature type="active site" description="Proton acceptor" evidence="10">
    <location>
        <position position="340"/>
    </location>
</feature>